<feature type="transmembrane region" description="Helical" evidence="1">
    <location>
        <begin position="72"/>
        <end position="91"/>
    </location>
</feature>
<reference evidence="2" key="3">
    <citation type="submission" date="2020-12" db="UniProtKB">
        <authorList>
            <consortium name="EnsemblPlants"/>
        </authorList>
    </citation>
    <scope>IDENTIFICATION</scope>
</reference>
<organism evidence="2 3">
    <name type="scientific">Physcomitrium patens</name>
    <name type="common">Spreading-leaved earth moss</name>
    <name type="synonym">Physcomitrella patens</name>
    <dbReference type="NCBI Taxonomy" id="3218"/>
    <lineage>
        <taxon>Eukaryota</taxon>
        <taxon>Viridiplantae</taxon>
        <taxon>Streptophyta</taxon>
        <taxon>Embryophyta</taxon>
        <taxon>Bryophyta</taxon>
        <taxon>Bryophytina</taxon>
        <taxon>Bryopsida</taxon>
        <taxon>Funariidae</taxon>
        <taxon>Funariales</taxon>
        <taxon>Funariaceae</taxon>
        <taxon>Physcomitrium</taxon>
    </lineage>
</organism>
<dbReference type="EMBL" id="ABEU02000018">
    <property type="status" value="NOT_ANNOTATED_CDS"/>
    <property type="molecule type" value="Genomic_DNA"/>
</dbReference>
<reference evidence="2 3" key="2">
    <citation type="journal article" date="2018" name="Plant J.">
        <title>The Physcomitrella patens chromosome-scale assembly reveals moss genome structure and evolution.</title>
        <authorList>
            <person name="Lang D."/>
            <person name="Ullrich K.K."/>
            <person name="Murat F."/>
            <person name="Fuchs J."/>
            <person name="Jenkins J."/>
            <person name="Haas F.B."/>
            <person name="Piednoel M."/>
            <person name="Gundlach H."/>
            <person name="Van Bel M."/>
            <person name="Meyberg R."/>
            <person name="Vives C."/>
            <person name="Morata J."/>
            <person name="Symeonidi A."/>
            <person name="Hiss M."/>
            <person name="Muchero W."/>
            <person name="Kamisugi Y."/>
            <person name="Saleh O."/>
            <person name="Blanc G."/>
            <person name="Decker E.L."/>
            <person name="van Gessel N."/>
            <person name="Grimwood J."/>
            <person name="Hayes R.D."/>
            <person name="Graham S.W."/>
            <person name="Gunter L.E."/>
            <person name="McDaniel S.F."/>
            <person name="Hoernstein S.N.W."/>
            <person name="Larsson A."/>
            <person name="Li F.W."/>
            <person name="Perroud P.F."/>
            <person name="Phillips J."/>
            <person name="Ranjan P."/>
            <person name="Rokshar D.S."/>
            <person name="Rothfels C.J."/>
            <person name="Schneider L."/>
            <person name="Shu S."/>
            <person name="Stevenson D.W."/>
            <person name="Thummler F."/>
            <person name="Tillich M."/>
            <person name="Villarreal Aguilar J.C."/>
            <person name="Widiez T."/>
            <person name="Wong G.K."/>
            <person name="Wymore A."/>
            <person name="Zhang Y."/>
            <person name="Zimmer A.D."/>
            <person name="Quatrano R.S."/>
            <person name="Mayer K.F.X."/>
            <person name="Goodstein D."/>
            <person name="Casacuberta J.M."/>
            <person name="Vandepoele K."/>
            <person name="Reski R."/>
            <person name="Cuming A.C."/>
            <person name="Tuskan G.A."/>
            <person name="Maumus F."/>
            <person name="Salse J."/>
            <person name="Schmutz J."/>
            <person name="Rensing S.A."/>
        </authorList>
    </citation>
    <scope>NUCLEOTIDE SEQUENCE [LARGE SCALE GENOMIC DNA]</scope>
    <source>
        <strain evidence="2 3">cv. Gransden 2004</strain>
    </source>
</reference>
<keyword evidence="1" id="KW-0472">Membrane</keyword>
<name>A0A7I4BK32_PHYPA</name>
<dbReference type="EnsemblPlants" id="Pp3c18_5090V3.2">
    <property type="protein sequence ID" value="Pp3c18_5090V3.2"/>
    <property type="gene ID" value="Pp3c18_5090"/>
</dbReference>
<keyword evidence="3" id="KW-1185">Reference proteome</keyword>
<evidence type="ECO:0000313" key="3">
    <source>
        <dbReference type="Proteomes" id="UP000006727"/>
    </source>
</evidence>
<accession>A0A7I4BK32</accession>
<evidence type="ECO:0000256" key="1">
    <source>
        <dbReference type="SAM" id="Phobius"/>
    </source>
</evidence>
<dbReference type="Gramene" id="Pp3c18_5090V3.2">
    <property type="protein sequence ID" value="Pp3c18_5090V3.2"/>
    <property type="gene ID" value="Pp3c18_5090"/>
</dbReference>
<keyword evidence="1" id="KW-1133">Transmembrane helix</keyword>
<dbReference type="AlphaFoldDB" id="A0A7I4BK32"/>
<dbReference type="Proteomes" id="UP000006727">
    <property type="component" value="Chromosome 18"/>
</dbReference>
<protein>
    <submittedName>
        <fullName evidence="2">Uncharacterized protein</fullName>
    </submittedName>
</protein>
<evidence type="ECO:0000313" key="2">
    <source>
        <dbReference type="EnsemblPlants" id="Pp3c18_5090V3.2"/>
    </source>
</evidence>
<keyword evidence="1" id="KW-0812">Transmembrane</keyword>
<proteinExistence type="predicted"/>
<dbReference type="InParanoid" id="A0A7I4BK32"/>
<sequence>MKKHRHDENIMGLNTEHHSDVTLPNSLALVQNVTTSSRSLALLFIWSIWGWFVRSNTHPHPRMVWKQSDLTISTLFLYICLIKATLILIYGPNESNSLKLYAHLHLNMFMHTHKLSIALKCLLAAFM</sequence>
<reference evidence="2 3" key="1">
    <citation type="journal article" date="2008" name="Science">
        <title>The Physcomitrella genome reveals evolutionary insights into the conquest of land by plants.</title>
        <authorList>
            <person name="Rensing S."/>
            <person name="Lang D."/>
            <person name="Zimmer A."/>
            <person name="Terry A."/>
            <person name="Salamov A."/>
            <person name="Shapiro H."/>
            <person name="Nishiyama T."/>
            <person name="Perroud P.-F."/>
            <person name="Lindquist E."/>
            <person name="Kamisugi Y."/>
            <person name="Tanahashi T."/>
            <person name="Sakakibara K."/>
            <person name="Fujita T."/>
            <person name="Oishi K."/>
            <person name="Shin-I T."/>
            <person name="Kuroki Y."/>
            <person name="Toyoda A."/>
            <person name="Suzuki Y."/>
            <person name="Hashimoto A."/>
            <person name="Yamaguchi K."/>
            <person name="Sugano A."/>
            <person name="Kohara Y."/>
            <person name="Fujiyama A."/>
            <person name="Anterola A."/>
            <person name="Aoki S."/>
            <person name="Ashton N."/>
            <person name="Barbazuk W.B."/>
            <person name="Barker E."/>
            <person name="Bennetzen J."/>
            <person name="Bezanilla M."/>
            <person name="Blankenship R."/>
            <person name="Cho S.H."/>
            <person name="Dutcher S."/>
            <person name="Estelle M."/>
            <person name="Fawcett J.A."/>
            <person name="Gundlach H."/>
            <person name="Hanada K."/>
            <person name="Heyl A."/>
            <person name="Hicks K.A."/>
            <person name="Hugh J."/>
            <person name="Lohr M."/>
            <person name="Mayer K."/>
            <person name="Melkozernov A."/>
            <person name="Murata T."/>
            <person name="Nelson D."/>
            <person name="Pils B."/>
            <person name="Prigge M."/>
            <person name="Reiss B."/>
            <person name="Renner T."/>
            <person name="Rombauts S."/>
            <person name="Rushton P."/>
            <person name="Sanderfoot A."/>
            <person name="Schween G."/>
            <person name="Shiu S.-H."/>
            <person name="Stueber K."/>
            <person name="Theodoulou F.L."/>
            <person name="Tu H."/>
            <person name="Van de Peer Y."/>
            <person name="Verrier P.J."/>
            <person name="Waters E."/>
            <person name="Wood A."/>
            <person name="Yang L."/>
            <person name="Cove D."/>
            <person name="Cuming A."/>
            <person name="Hasebe M."/>
            <person name="Lucas S."/>
            <person name="Mishler D.B."/>
            <person name="Reski R."/>
            <person name="Grigoriev I."/>
            <person name="Quatrano R.S."/>
            <person name="Boore J.L."/>
        </authorList>
    </citation>
    <scope>NUCLEOTIDE SEQUENCE [LARGE SCALE GENOMIC DNA]</scope>
    <source>
        <strain evidence="2 3">cv. Gransden 2004</strain>
    </source>
</reference>